<keyword evidence="5" id="KW-1185">Reference proteome</keyword>
<keyword evidence="2 3" id="KW-0040">ANK repeat</keyword>
<dbReference type="SMART" id="SM00248">
    <property type="entry name" value="ANK"/>
    <property type="match status" value="6"/>
</dbReference>
<feature type="repeat" description="ANK" evidence="3">
    <location>
        <begin position="179"/>
        <end position="211"/>
    </location>
</feature>
<dbReference type="InterPro" id="IPR050745">
    <property type="entry name" value="Multifunctional_regulatory"/>
</dbReference>
<evidence type="ECO:0000256" key="3">
    <source>
        <dbReference type="PROSITE-ProRule" id="PRU00023"/>
    </source>
</evidence>
<organism evidence="4 5">
    <name type="scientific">Penicillium capsulatum</name>
    <dbReference type="NCBI Taxonomy" id="69766"/>
    <lineage>
        <taxon>Eukaryota</taxon>
        <taxon>Fungi</taxon>
        <taxon>Dikarya</taxon>
        <taxon>Ascomycota</taxon>
        <taxon>Pezizomycotina</taxon>
        <taxon>Eurotiomycetes</taxon>
        <taxon>Eurotiomycetidae</taxon>
        <taxon>Eurotiales</taxon>
        <taxon>Aspergillaceae</taxon>
        <taxon>Penicillium</taxon>
    </lineage>
</organism>
<evidence type="ECO:0000256" key="1">
    <source>
        <dbReference type="ARBA" id="ARBA00022737"/>
    </source>
</evidence>
<dbReference type="PANTHER" id="PTHR24189">
    <property type="entry name" value="MYOTROPHIN"/>
    <property type="match status" value="1"/>
</dbReference>
<accession>A0A9W9HN12</accession>
<proteinExistence type="predicted"/>
<dbReference type="OrthoDB" id="4307620at2759"/>
<dbReference type="AlphaFoldDB" id="A0A9W9HN12"/>
<gene>
    <name evidence="4" type="ORF">N7492_009742</name>
</gene>
<dbReference type="Gene3D" id="1.25.40.20">
    <property type="entry name" value="Ankyrin repeat-containing domain"/>
    <property type="match status" value="2"/>
</dbReference>
<protein>
    <recommendedName>
        <fullName evidence="6">Ankyrin repeat-containing domain protein</fullName>
    </recommendedName>
</protein>
<dbReference type="PROSITE" id="PS50297">
    <property type="entry name" value="ANK_REP_REGION"/>
    <property type="match status" value="3"/>
</dbReference>
<feature type="repeat" description="ANK" evidence="3">
    <location>
        <begin position="244"/>
        <end position="276"/>
    </location>
</feature>
<evidence type="ECO:0000313" key="5">
    <source>
        <dbReference type="Proteomes" id="UP001146351"/>
    </source>
</evidence>
<reference evidence="4" key="2">
    <citation type="journal article" date="2023" name="IMA Fungus">
        <title>Comparative genomic study of the Penicillium genus elucidates a diverse pangenome and 15 lateral gene transfer events.</title>
        <authorList>
            <person name="Petersen C."/>
            <person name="Sorensen T."/>
            <person name="Nielsen M.R."/>
            <person name="Sondergaard T.E."/>
            <person name="Sorensen J.L."/>
            <person name="Fitzpatrick D.A."/>
            <person name="Frisvad J.C."/>
            <person name="Nielsen K.L."/>
        </authorList>
    </citation>
    <scope>NUCLEOTIDE SEQUENCE</scope>
    <source>
        <strain evidence="4">IBT 21917</strain>
    </source>
</reference>
<dbReference type="InterPro" id="IPR002110">
    <property type="entry name" value="Ankyrin_rpt"/>
</dbReference>
<dbReference type="PROSITE" id="PS50088">
    <property type="entry name" value="ANK_REPEAT"/>
    <property type="match status" value="4"/>
</dbReference>
<dbReference type="Proteomes" id="UP001146351">
    <property type="component" value="Unassembled WGS sequence"/>
</dbReference>
<feature type="repeat" description="ANK" evidence="3">
    <location>
        <begin position="113"/>
        <end position="145"/>
    </location>
</feature>
<dbReference type="InterPro" id="IPR036770">
    <property type="entry name" value="Ankyrin_rpt-contain_sf"/>
</dbReference>
<evidence type="ECO:0000313" key="4">
    <source>
        <dbReference type="EMBL" id="KAJ5152462.1"/>
    </source>
</evidence>
<dbReference type="EMBL" id="JAPQKO010000007">
    <property type="protein sequence ID" value="KAJ5152462.1"/>
    <property type="molecule type" value="Genomic_DNA"/>
</dbReference>
<dbReference type="PANTHER" id="PTHR24189:SF50">
    <property type="entry name" value="ANKYRIN REPEAT AND SOCS BOX PROTEIN 2"/>
    <property type="match status" value="1"/>
</dbReference>
<dbReference type="SUPFAM" id="SSF48403">
    <property type="entry name" value="Ankyrin repeat"/>
    <property type="match status" value="1"/>
</dbReference>
<dbReference type="PRINTS" id="PR01415">
    <property type="entry name" value="ANKYRIN"/>
</dbReference>
<evidence type="ECO:0000256" key="2">
    <source>
        <dbReference type="ARBA" id="ARBA00023043"/>
    </source>
</evidence>
<name>A0A9W9HN12_9EURO</name>
<evidence type="ECO:0008006" key="6">
    <source>
        <dbReference type="Google" id="ProtNLM"/>
    </source>
</evidence>
<feature type="repeat" description="ANK" evidence="3">
    <location>
        <begin position="146"/>
        <end position="178"/>
    </location>
</feature>
<comment type="caution">
    <text evidence="4">The sequence shown here is derived from an EMBL/GenBank/DDBJ whole genome shotgun (WGS) entry which is preliminary data.</text>
</comment>
<sequence>MFFPWNNLPHELQLLVSESLERKELLNLGLTSRHHLALLDRKLRGWQFLNRLYSRSHQAARRLLLHPSGIDWNFRLGTTTVLYHAACAGSEATVEALLRIPYLREKINHQDSKGKTPLRLASKWGSRGIVACLVRRGADVNLACRRGHSPLHYASLRGEEETVYLLLEAQAEVSRCTETGVNALWLAVLRNHTNIAKQLLLHGADCNSHSTSGSTLSWAVRHGNVPITVDLIARGADFEQRDARGWTPLMDAVYESNMALVQCLVSAGASLECESNRGDTVFILALAANNPGIYFFLRNSALSGR</sequence>
<dbReference type="Pfam" id="PF12796">
    <property type="entry name" value="Ank_2"/>
    <property type="match status" value="2"/>
</dbReference>
<keyword evidence="1" id="KW-0677">Repeat</keyword>
<reference evidence="4" key="1">
    <citation type="submission" date="2022-11" db="EMBL/GenBank/DDBJ databases">
        <authorList>
            <person name="Petersen C."/>
        </authorList>
    </citation>
    <scope>NUCLEOTIDE SEQUENCE</scope>
    <source>
        <strain evidence="4">IBT 21917</strain>
    </source>
</reference>